<keyword evidence="2" id="KW-0732">Signal</keyword>
<feature type="chain" id="PRO_5045128116" description="Hemagglutinin" evidence="2">
    <location>
        <begin position="33"/>
        <end position="874"/>
    </location>
</feature>
<feature type="compositionally biased region" description="Gly residues" evidence="1">
    <location>
        <begin position="731"/>
        <end position="742"/>
    </location>
</feature>
<evidence type="ECO:0000256" key="1">
    <source>
        <dbReference type="SAM" id="MobiDB-lite"/>
    </source>
</evidence>
<organism evidence="3 4">
    <name type="scientific">Oerskovia jenensis</name>
    <dbReference type="NCBI Taxonomy" id="162169"/>
    <lineage>
        <taxon>Bacteria</taxon>
        <taxon>Bacillati</taxon>
        <taxon>Actinomycetota</taxon>
        <taxon>Actinomycetes</taxon>
        <taxon>Micrococcales</taxon>
        <taxon>Cellulomonadaceae</taxon>
        <taxon>Oerskovia</taxon>
    </lineage>
</organism>
<feature type="signal peptide" evidence="2">
    <location>
        <begin position="1"/>
        <end position="32"/>
    </location>
</feature>
<feature type="compositionally biased region" description="Low complexity" evidence="1">
    <location>
        <begin position="707"/>
        <end position="730"/>
    </location>
</feature>
<evidence type="ECO:0000313" key="3">
    <source>
        <dbReference type="EMBL" id="MBM7480366.1"/>
    </source>
</evidence>
<evidence type="ECO:0000313" key="4">
    <source>
        <dbReference type="Proteomes" id="UP000698059"/>
    </source>
</evidence>
<evidence type="ECO:0008006" key="5">
    <source>
        <dbReference type="Google" id="ProtNLM"/>
    </source>
</evidence>
<dbReference type="EMBL" id="JAFBBO010000001">
    <property type="protein sequence ID" value="MBM7480366.1"/>
    <property type="molecule type" value="Genomic_DNA"/>
</dbReference>
<name>A0ABS2LIX0_9CELL</name>
<evidence type="ECO:0000256" key="2">
    <source>
        <dbReference type="SAM" id="SignalP"/>
    </source>
</evidence>
<dbReference type="RefSeq" id="WP_205308157.1">
    <property type="nucleotide sequence ID" value="NZ_JAFBBO010000001.1"/>
</dbReference>
<gene>
    <name evidence="3" type="ORF">JOD49_003286</name>
</gene>
<feature type="region of interest" description="Disordered" evidence="1">
    <location>
        <begin position="686"/>
        <end position="763"/>
    </location>
</feature>
<dbReference type="Proteomes" id="UP000698059">
    <property type="component" value="Unassembled WGS sequence"/>
</dbReference>
<protein>
    <recommendedName>
        <fullName evidence="5">Hemagglutinin</fullName>
    </recommendedName>
</protein>
<keyword evidence="4" id="KW-1185">Reference proteome</keyword>
<accession>A0ABS2LIX0</accession>
<sequence>MIARVRQALLAALTALGLIAAGLVAVAPAAQAAPVVGFNPGMIISDAIFYDSNAMSAGSVQSFLNSTGSGCVASAGNVCIKDYRETTPTRPATSLCKGGYSGGGSESAAEIIAKVSRACGINPQVLLVTLQKEQGLITASAGKSAATYARALGFGCPDNVGGWCDPQYAGFTNQVYSAAQQFQRYAANPTGYAHRAGTVNQVRYHPNASCGSSAVFIENQATAGLYNYTPYQPNAAALAAGTGSGNSCSSYGNRNFYIFFTSWFGSTQQRTPVGNVESLQASGTDSIQVGGWAFDPDSAGSVEVHVYVNGRGYAYPANLDRPDVGNAYGRSGKVGFNQTIVTGPGAQNVCVYAIDSSGGANSLLTCRTVTVTNNAPTGNVESLRSTGTGVEISGWAFDPDNAGSTEVHVYVNGRGYAYPANLDRPDVGNAYRRSGKVGFNQTIATGPGAQNVCVYAIDTSGGANTTLGCSTVTVTNNAPTGNVESLKSTGTGVEISGWAFDPDNAGSTEVHVYVNGRGYAYPANLDRPDVGNAYRRSGKVGFNQTIATGPGAQNVCVYAIDTSGGANTTLGCSTVTVTNNAPTGNVESLKSTGTGVEISGWAFDPDNAGSTDVHVYVNGRGYAYPANLDRPDVGNAYRRSGKVGFNQTIATGPGAQNVCVYAIDTNGGAPTTLGCSTVTVTARLSAPQAAPAPATPPTPEPTDEDLVAPSPSPSVDPDIAPSVPAPSLDGTGSGSGSVGGAGSDSVGPGSGETEAQAGRFSADLDIVEERPGQLRIAGWARGDGIDPVSIVALVDGVPVALPAPAEDVTDVVGSPVDDDPFSLLADLVRPEAGDNASYGFDLLLDVAPGSHEVCIQVLEDPDEQPLVCRTVTIA</sequence>
<comment type="caution">
    <text evidence="3">The sequence shown here is derived from an EMBL/GenBank/DDBJ whole genome shotgun (WGS) entry which is preliminary data.</text>
</comment>
<reference evidence="3 4" key="1">
    <citation type="submission" date="2021-01" db="EMBL/GenBank/DDBJ databases">
        <title>Sequencing the genomes of 1000 actinobacteria strains.</title>
        <authorList>
            <person name="Klenk H.-P."/>
        </authorList>
    </citation>
    <scope>NUCLEOTIDE SEQUENCE [LARGE SCALE GENOMIC DNA]</scope>
    <source>
        <strain evidence="3 4">DSM 46000</strain>
    </source>
</reference>
<proteinExistence type="predicted"/>